<evidence type="ECO:0000259" key="3">
    <source>
        <dbReference type="Pfam" id="PF03721"/>
    </source>
</evidence>
<dbReference type="Pfam" id="PF00984">
    <property type="entry name" value="UDPG_MGDP_dh"/>
    <property type="match status" value="1"/>
</dbReference>
<gene>
    <name evidence="5" type="ORF">MM415A00846_0004</name>
    <name evidence="4" type="ORF">MM415B00619_0016</name>
</gene>
<proteinExistence type="inferred from homology"/>
<dbReference type="SUPFAM" id="SSF51735">
    <property type="entry name" value="NAD(P)-binding Rossmann-fold domains"/>
    <property type="match status" value="1"/>
</dbReference>
<dbReference type="PANTHER" id="PTHR43750">
    <property type="entry name" value="UDP-GLUCOSE 6-DEHYDROGENASE TUAD"/>
    <property type="match status" value="1"/>
</dbReference>
<dbReference type="Gene3D" id="1.10.1040.10">
    <property type="entry name" value="N-(1-d-carboxylethyl)-l-norvaline Dehydrogenase, domain 2"/>
    <property type="match status" value="1"/>
</dbReference>
<dbReference type="EMBL" id="MT141499">
    <property type="protein sequence ID" value="QJA63537.1"/>
    <property type="molecule type" value="Genomic_DNA"/>
</dbReference>
<dbReference type="Pfam" id="PF03721">
    <property type="entry name" value="UDPG_MGDP_dh_N"/>
    <property type="match status" value="1"/>
</dbReference>
<feature type="domain" description="UDP-glucose/GDP-mannose dehydrogenase dimerisation" evidence="2">
    <location>
        <begin position="163"/>
        <end position="258"/>
    </location>
</feature>
<reference evidence="5" key="1">
    <citation type="submission" date="2020-03" db="EMBL/GenBank/DDBJ databases">
        <title>The deep terrestrial virosphere.</title>
        <authorList>
            <person name="Holmfeldt K."/>
            <person name="Nilsson E."/>
            <person name="Simone D."/>
            <person name="Lopez-Fernandez M."/>
            <person name="Wu X."/>
            <person name="de Brujin I."/>
            <person name="Lundin D."/>
            <person name="Andersson A."/>
            <person name="Bertilsson S."/>
            <person name="Dopson M."/>
        </authorList>
    </citation>
    <scope>NUCLEOTIDE SEQUENCE</scope>
    <source>
        <strain evidence="5">MM415A00846</strain>
        <strain evidence="4">MM415B00619</strain>
    </source>
</reference>
<comment type="similarity">
    <text evidence="1">Belongs to the UDP-glucose/GDP-mannose dehydrogenase family.</text>
</comment>
<dbReference type="EMBL" id="MT142389">
    <property type="protein sequence ID" value="QJA79625.1"/>
    <property type="molecule type" value="Genomic_DNA"/>
</dbReference>
<organism evidence="5">
    <name type="scientific">viral metagenome</name>
    <dbReference type="NCBI Taxonomy" id="1070528"/>
    <lineage>
        <taxon>unclassified sequences</taxon>
        <taxon>metagenomes</taxon>
        <taxon>organismal metagenomes</taxon>
    </lineage>
</organism>
<evidence type="ECO:0000313" key="4">
    <source>
        <dbReference type="EMBL" id="QJA63537.1"/>
    </source>
</evidence>
<feature type="domain" description="UDP-glucose/GDP-mannose dehydrogenase N-terminal" evidence="3">
    <location>
        <begin position="32"/>
        <end position="141"/>
    </location>
</feature>
<evidence type="ECO:0000313" key="5">
    <source>
        <dbReference type="EMBL" id="QJA79625.1"/>
    </source>
</evidence>
<dbReference type="GO" id="GO:0016616">
    <property type="term" value="F:oxidoreductase activity, acting on the CH-OH group of donors, NAD or NADP as acceptor"/>
    <property type="evidence" value="ECO:0007669"/>
    <property type="project" value="InterPro"/>
</dbReference>
<protein>
    <submittedName>
        <fullName evidence="5">Putative UDP-glucose/GDP-mannose dehydrogenasese</fullName>
    </submittedName>
</protein>
<dbReference type="AlphaFoldDB" id="A0A6M3KDJ3"/>
<dbReference type="InterPro" id="IPR008927">
    <property type="entry name" value="6-PGluconate_DH-like_C_sf"/>
</dbReference>
<name>A0A6M3KDJ3_9ZZZZ</name>
<sequence length="262" mass="30071">MLKVKIYGRGWVGKAMKELFPDALMCGSEGFKDKTKADVAFICVPTPLINIKLGPESSIEDILSHGKLDTSIVDSVIADCNDDLIVVRSTVNPGFCDKWDDKDNNIVFQPEYLGETVAHPLLHESDRKFLVIGGKPHNRRKLIELYQTVYNANISIRQMTNYEAEVVKLTENRAIAWKVAQCQELYDACEEAEIDYYTIRDTVYGDDPRFNLWWTFIYPDKRGFKSKCIPKDVYAWSAWAESIGYVPEITNALLRKNEEWIK</sequence>
<dbReference type="InterPro" id="IPR013328">
    <property type="entry name" value="6PGD_dom2"/>
</dbReference>
<dbReference type="InterPro" id="IPR036291">
    <property type="entry name" value="NAD(P)-bd_dom_sf"/>
</dbReference>
<evidence type="ECO:0000259" key="2">
    <source>
        <dbReference type="Pfam" id="PF00984"/>
    </source>
</evidence>
<dbReference type="PANTHER" id="PTHR43750:SF3">
    <property type="entry name" value="UDP-GLUCOSE 6-DEHYDROGENASE TUAD"/>
    <property type="match status" value="1"/>
</dbReference>
<accession>A0A6M3KDJ3</accession>
<dbReference type="Gene3D" id="3.40.50.720">
    <property type="entry name" value="NAD(P)-binding Rossmann-like Domain"/>
    <property type="match status" value="1"/>
</dbReference>
<dbReference type="InterPro" id="IPR001732">
    <property type="entry name" value="UDP-Glc/GDP-Man_DH_N"/>
</dbReference>
<dbReference type="GO" id="GO:0051287">
    <property type="term" value="F:NAD binding"/>
    <property type="evidence" value="ECO:0007669"/>
    <property type="project" value="InterPro"/>
</dbReference>
<dbReference type="SUPFAM" id="SSF48179">
    <property type="entry name" value="6-phosphogluconate dehydrogenase C-terminal domain-like"/>
    <property type="match status" value="1"/>
</dbReference>
<dbReference type="InterPro" id="IPR014026">
    <property type="entry name" value="UDP-Glc/GDP-Man_DH_dimer"/>
</dbReference>
<evidence type="ECO:0000256" key="1">
    <source>
        <dbReference type="ARBA" id="ARBA00006601"/>
    </source>
</evidence>